<reference evidence="7 8" key="1">
    <citation type="submission" date="2019-11" db="EMBL/GenBank/DDBJ databases">
        <title>Draft genome sequences of five Paenibacillus species of dairy origin.</title>
        <authorList>
            <person name="Olajide A.M."/>
            <person name="Chen S."/>
            <person name="Lapointe G."/>
        </authorList>
    </citation>
    <scope>NUCLEOTIDE SEQUENCE [LARGE SCALE GENOMIC DNA]</scope>
    <source>
        <strain evidence="7 8">12CR55</strain>
    </source>
</reference>
<dbReference type="Gene3D" id="3.40.50.10710">
    <property type="entry name" value="Metallo-hydrolase/oxidoreductase"/>
    <property type="match status" value="1"/>
</dbReference>
<dbReference type="PANTHER" id="PTHR43694">
    <property type="entry name" value="RIBONUCLEASE J"/>
    <property type="match status" value="1"/>
</dbReference>
<evidence type="ECO:0000256" key="5">
    <source>
        <dbReference type="ARBA" id="ARBA00048505"/>
    </source>
</evidence>
<dbReference type="GO" id="GO:0003723">
    <property type="term" value="F:RNA binding"/>
    <property type="evidence" value="ECO:0007669"/>
    <property type="project" value="UniProtKB-KW"/>
</dbReference>
<dbReference type="OrthoDB" id="9803916at2"/>
<comment type="caution">
    <text evidence="7">The sequence shown here is derived from an EMBL/GenBank/DDBJ whole genome shotgun (WGS) entry which is preliminary data.</text>
</comment>
<proteinExistence type="predicted"/>
<evidence type="ECO:0000256" key="2">
    <source>
        <dbReference type="ARBA" id="ARBA00022884"/>
    </source>
</evidence>
<evidence type="ECO:0000313" key="7">
    <source>
        <dbReference type="EMBL" id="MUG47644.1"/>
    </source>
</evidence>
<sequence length="471" mass="52983">MNDQDQITFYSGMNTIGGVQIVYGYKELGFVFDLGLPMGGLFNEYVKTKPPLGARHYMLTRSTPPLLNLYSPEAMEGLTMEQLQEIWKRQELPQYPNLKVFISHIHQDHMALLPYIAEDTPIYMSKDAYAVYRAVVASGEYGDTKGRIIPLEDLQEIALDEEGKVRLTIIEVDHDTPGCSGFILKTASGTKIGFTADWRRHGRHSHRMDRFIELCRNEGVEVLITEGTRLRPNTLFRQPEDRLETDVAVRYRDVIEQAAGLVYVNILGRNVERVADFILATKEAGRTLVMDASTAVLWYEATRIGIAALAGNAALTLAEEVIRVLPTLNSLSVDSSIVLPYKTISLSEVTANKAQYCVYLPYNQLPLMAELECLGDRSQISHYVHADGNPLTANDETLHRWLTEFGVQYHYFATGGHAAPQEISDLTARIQPKVVIPLHSVHPTLFDSRSIPRFYPVYGETVQIDKLLAHK</sequence>
<evidence type="ECO:0000313" key="8">
    <source>
        <dbReference type="Proteomes" id="UP000447876"/>
    </source>
</evidence>
<comment type="catalytic activity">
    <reaction evidence="5">
        <text>3',5'-cyclic UMP + H2O = UMP + H(+)</text>
        <dbReference type="Rhea" id="RHEA:70575"/>
        <dbReference type="ChEBI" id="CHEBI:15377"/>
        <dbReference type="ChEBI" id="CHEBI:15378"/>
        <dbReference type="ChEBI" id="CHEBI:57865"/>
        <dbReference type="ChEBI" id="CHEBI:184387"/>
    </reaction>
    <physiologicalReaction direction="left-to-right" evidence="5">
        <dbReference type="Rhea" id="RHEA:70576"/>
    </physiologicalReaction>
</comment>
<name>A0A7X2Z6E8_9BACL</name>
<evidence type="ECO:0000259" key="6">
    <source>
        <dbReference type="SMART" id="SM00849"/>
    </source>
</evidence>
<evidence type="ECO:0000256" key="3">
    <source>
        <dbReference type="ARBA" id="ARBA00034221"/>
    </source>
</evidence>
<feature type="domain" description="Metallo-beta-lactamase" evidence="6">
    <location>
        <begin position="17"/>
        <end position="261"/>
    </location>
</feature>
<dbReference type="AlphaFoldDB" id="A0A7X2Z6E8"/>
<dbReference type="SUPFAM" id="SSF56281">
    <property type="entry name" value="Metallo-hydrolase/oxidoreductase"/>
    <property type="match status" value="1"/>
</dbReference>
<comment type="function">
    <text evidence="4">Counteracts the endogenous Pycsar antiviral defense system. Phosphodiesterase that enables metal-dependent hydrolysis of host cyclic nucleotide Pycsar defense signals such as cCMP and cUMP.</text>
</comment>
<dbReference type="InterPro" id="IPR036866">
    <property type="entry name" value="RibonucZ/Hydroxyglut_hydro"/>
</dbReference>
<organism evidence="7 8">
    <name type="scientific">Paenibacillus woosongensis</name>
    <dbReference type="NCBI Taxonomy" id="307580"/>
    <lineage>
        <taxon>Bacteria</taxon>
        <taxon>Bacillati</taxon>
        <taxon>Bacillota</taxon>
        <taxon>Bacilli</taxon>
        <taxon>Bacillales</taxon>
        <taxon>Paenibacillaceae</taxon>
        <taxon>Paenibacillus</taxon>
    </lineage>
</organism>
<dbReference type="Proteomes" id="UP000447876">
    <property type="component" value="Unassembled WGS sequence"/>
</dbReference>
<evidence type="ECO:0000256" key="1">
    <source>
        <dbReference type="ARBA" id="ARBA00022839"/>
    </source>
</evidence>
<dbReference type="EMBL" id="WNZW01000014">
    <property type="protein sequence ID" value="MUG47644.1"/>
    <property type="molecule type" value="Genomic_DNA"/>
</dbReference>
<dbReference type="PANTHER" id="PTHR43694:SF1">
    <property type="entry name" value="RIBONUCLEASE J"/>
    <property type="match status" value="1"/>
</dbReference>
<keyword evidence="1" id="KW-0269">Exonuclease</keyword>
<keyword evidence="1" id="KW-0378">Hydrolase</keyword>
<keyword evidence="2" id="KW-0694">RNA-binding</keyword>
<dbReference type="InterPro" id="IPR042173">
    <property type="entry name" value="RNase_J_2"/>
</dbReference>
<dbReference type="RefSeq" id="WP_155613017.1">
    <property type="nucleotide sequence ID" value="NZ_WNZW01000014.1"/>
</dbReference>
<protein>
    <recommendedName>
        <fullName evidence="6">Metallo-beta-lactamase domain-containing protein</fullName>
    </recommendedName>
</protein>
<keyword evidence="1" id="KW-0540">Nuclease</keyword>
<gene>
    <name evidence="7" type="ORF">GNP95_22070</name>
</gene>
<accession>A0A7X2Z6E8</accession>
<dbReference type="GO" id="GO:0004527">
    <property type="term" value="F:exonuclease activity"/>
    <property type="evidence" value="ECO:0007669"/>
    <property type="project" value="UniProtKB-KW"/>
</dbReference>
<comment type="catalytic activity">
    <reaction evidence="3">
        <text>3',5'-cyclic CMP + H2O = CMP + H(+)</text>
        <dbReference type="Rhea" id="RHEA:72675"/>
        <dbReference type="ChEBI" id="CHEBI:15377"/>
        <dbReference type="ChEBI" id="CHEBI:15378"/>
        <dbReference type="ChEBI" id="CHEBI:58003"/>
        <dbReference type="ChEBI" id="CHEBI:60377"/>
    </reaction>
    <physiologicalReaction direction="left-to-right" evidence="3">
        <dbReference type="Rhea" id="RHEA:72676"/>
    </physiologicalReaction>
</comment>
<dbReference type="Gene3D" id="3.60.15.10">
    <property type="entry name" value="Ribonuclease Z/Hydroxyacylglutathione hydrolase-like"/>
    <property type="match status" value="1"/>
</dbReference>
<dbReference type="InterPro" id="IPR001279">
    <property type="entry name" value="Metallo-B-lactamas"/>
</dbReference>
<dbReference type="Pfam" id="PF12706">
    <property type="entry name" value="Lactamase_B_2"/>
    <property type="match status" value="1"/>
</dbReference>
<dbReference type="SMART" id="SM00849">
    <property type="entry name" value="Lactamase_B"/>
    <property type="match status" value="1"/>
</dbReference>
<evidence type="ECO:0000256" key="4">
    <source>
        <dbReference type="ARBA" id="ARBA00034301"/>
    </source>
</evidence>